<dbReference type="Proteomes" id="UP001602119">
    <property type="component" value="Unassembled WGS sequence"/>
</dbReference>
<dbReference type="RefSeq" id="WP_387345847.1">
    <property type="nucleotide sequence ID" value="NZ_JBIAXI010000024.1"/>
</dbReference>
<sequence length="103" mass="11659">MLYRGDYRLDETSQETGTDWSAELISRHFSGHTIGYCRTDGEIIIYAPGSPAEWLRFTGWQALQVWLFTYDCTVERQPYPGASFVVDLPADDSGFEPLTDKAA</sequence>
<reference evidence="1 2" key="1">
    <citation type="submission" date="2024-10" db="EMBL/GenBank/DDBJ databases">
        <title>The Natural Products Discovery Center: Release of the First 8490 Sequenced Strains for Exploring Actinobacteria Biosynthetic Diversity.</title>
        <authorList>
            <person name="Kalkreuter E."/>
            <person name="Kautsar S.A."/>
            <person name="Yang D."/>
            <person name="Bader C.D."/>
            <person name="Teijaro C.N."/>
            <person name="Fluegel L."/>
            <person name="Davis C.M."/>
            <person name="Simpson J.R."/>
            <person name="Lauterbach L."/>
            <person name="Steele A.D."/>
            <person name="Gui C."/>
            <person name="Meng S."/>
            <person name="Li G."/>
            <person name="Viehrig K."/>
            <person name="Ye F."/>
            <person name="Su P."/>
            <person name="Kiefer A.F."/>
            <person name="Nichols A."/>
            <person name="Cepeda A.J."/>
            <person name="Yan W."/>
            <person name="Fan B."/>
            <person name="Jiang Y."/>
            <person name="Adhikari A."/>
            <person name="Zheng C.-J."/>
            <person name="Schuster L."/>
            <person name="Cowan T.M."/>
            <person name="Smanski M.J."/>
            <person name="Chevrette M.G."/>
            <person name="De Carvalho L.P.S."/>
            <person name="Shen B."/>
        </authorList>
    </citation>
    <scope>NUCLEOTIDE SEQUENCE [LARGE SCALE GENOMIC DNA]</scope>
    <source>
        <strain evidence="1 2">NPDC001281</strain>
    </source>
</reference>
<organism evidence="1 2">
    <name type="scientific">Microtetraspora fusca</name>
    <dbReference type="NCBI Taxonomy" id="1997"/>
    <lineage>
        <taxon>Bacteria</taxon>
        <taxon>Bacillati</taxon>
        <taxon>Actinomycetota</taxon>
        <taxon>Actinomycetes</taxon>
        <taxon>Streptosporangiales</taxon>
        <taxon>Streptosporangiaceae</taxon>
        <taxon>Microtetraspora</taxon>
    </lineage>
</organism>
<dbReference type="EMBL" id="JBIAXI010000024">
    <property type="protein sequence ID" value="MFF4777442.1"/>
    <property type="molecule type" value="Genomic_DNA"/>
</dbReference>
<proteinExistence type="predicted"/>
<evidence type="ECO:0000313" key="1">
    <source>
        <dbReference type="EMBL" id="MFF4777442.1"/>
    </source>
</evidence>
<keyword evidence="2" id="KW-1185">Reference proteome</keyword>
<protein>
    <submittedName>
        <fullName evidence="1">Uncharacterized protein</fullName>
    </submittedName>
</protein>
<gene>
    <name evidence="1" type="ORF">ACFY05_31765</name>
</gene>
<accession>A0ABW6VH66</accession>
<evidence type="ECO:0000313" key="2">
    <source>
        <dbReference type="Proteomes" id="UP001602119"/>
    </source>
</evidence>
<name>A0ABW6VH66_MICFU</name>
<comment type="caution">
    <text evidence="1">The sequence shown here is derived from an EMBL/GenBank/DDBJ whole genome shotgun (WGS) entry which is preliminary data.</text>
</comment>